<keyword evidence="3" id="KW-0378">Hydrolase</keyword>
<dbReference type="GO" id="GO:0008236">
    <property type="term" value="F:serine-type peptidase activity"/>
    <property type="evidence" value="ECO:0007669"/>
    <property type="project" value="UniProtKB-KW"/>
</dbReference>
<dbReference type="GO" id="GO:0006508">
    <property type="term" value="P:proteolysis"/>
    <property type="evidence" value="ECO:0007669"/>
    <property type="project" value="UniProtKB-KW"/>
</dbReference>
<dbReference type="AlphaFoldDB" id="B4CWV7"/>
<dbReference type="RefSeq" id="WP_006978896.1">
    <property type="nucleotide sequence ID" value="NZ_ABVL01000003.1"/>
</dbReference>
<organism evidence="5 6">
    <name type="scientific">Chthoniobacter flavus Ellin428</name>
    <dbReference type="NCBI Taxonomy" id="497964"/>
    <lineage>
        <taxon>Bacteria</taxon>
        <taxon>Pseudomonadati</taxon>
        <taxon>Verrucomicrobiota</taxon>
        <taxon>Spartobacteria</taxon>
        <taxon>Chthoniobacterales</taxon>
        <taxon>Chthoniobacteraceae</taxon>
        <taxon>Chthoniobacter</taxon>
    </lineage>
</organism>
<dbReference type="Gene3D" id="3.40.50.880">
    <property type="match status" value="1"/>
</dbReference>
<dbReference type="InterPro" id="IPR005320">
    <property type="entry name" value="Peptidase_S51"/>
</dbReference>
<dbReference type="InterPro" id="IPR029062">
    <property type="entry name" value="Class_I_gatase-like"/>
</dbReference>
<evidence type="ECO:0000256" key="3">
    <source>
        <dbReference type="ARBA" id="ARBA00022801"/>
    </source>
</evidence>
<evidence type="ECO:0000313" key="5">
    <source>
        <dbReference type="EMBL" id="EDY21277.1"/>
    </source>
</evidence>
<dbReference type="SUPFAM" id="SSF52317">
    <property type="entry name" value="Class I glutamine amidotransferase-like"/>
    <property type="match status" value="1"/>
</dbReference>
<dbReference type="Proteomes" id="UP000005824">
    <property type="component" value="Unassembled WGS sequence"/>
</dbReference>
<proteinExistence type="inferred from homology"/>
<keyword evidence="2" id="KW-0645">Protease</keyword>
<dbReference type="PANTHER" id="PTHR20842:SF0">
    <property type="entry name" value="ALPHA-ASPARTYL DIPEPTIDASE"/>
    <property type="match status" value="1"/>
</dbReference>
<name>B4CWV7_9BACT</name>
<dbReference type="PANTHER" id="PTHR20842">
    <property type="entry name" value="PROTEASE S51 ALPHA-ASPARTYL DIPEPTIDASE"/>
    <property type="match status" value="1"/>
</dbReference>
<reference evidence="5 6" key="1">
    <citation type="journal article" date="2011" name="J. Bacteriol.">
        <title>Genome sequence of Chthoniobacter flavus Ellin428, an aerobic heterotrophic soil bacterium.</title>
        <authorList>
            <person name="Kant R."/>
            <person name="van Passel M.W."/>
            <person name="Palva A."/>
            <person name="Lucas S."/>
            <person name="Lapidus A."/>
            <person name="Glavina Del Rio T."/>
            <person name="Dalin E."/>
            <person name="Tice H."/>
            <person name="Bruce D."/>
            <person name="Goodwin L."/>
            <person name="Pitluck S."/>
            <person name="Larimer F.W."/>
            <person name="Land M.L."/>
            <person name="Hauser L."/>
            <person name="Sangwan P."/>
            <person name="de Vos W.M."/>
            <person name="Janssen P.H."/>
            <person name="Smidt H."/>
        </authorList>
    </citation>
    <scope>NUCLEOTIDE SEQUENCE [LARGE SCALE GENOMIC DNA]</scope>
    <source>
        <strain evidence="5 6">Ellin428</strain>
    </source>
</reference>
<comment type="caution">
    <text evidence="5">The sequence shown here is derived from an EMBL/GenBank/DDBJ whole genome shotgun (WGS) entry which is preliminary data.</text>
</comment>
<comment type="similarity">
    <text evidence="1">Belongs to the peptidase S51 family.</text>
</comment>
<keyword evidence="6" id="KW-1185">Reference proteome</keyword>
<evidence type="ECO:0000256" key="4">
    <source>
        <dbReference type="ARBA" id="ARBA00022825"/>
    </source>
</evidence>
<evidence type="ECO:0000313" key="6">
    <source>
        <dbReference type="Proteomes" id="UP000005824"/>
    </source>
</evidence>
<evidence type="ECO:0000256" key="1">
    <source>
        <dbReference type="ARBA" id="ARBA00006534"/>
    </source>
</evidence>
<dbReference type="STRING" id="497964.CfE428DRAFT_1570"/>
<gene>
    <name evidence="5" type="ORF">CfE428DRAFT_1570</name>
</gene>
<dbReference type="CDD" id="cd03146">
    <property type="entry name" value="GAT1_Peptidase_E"/>
    <property type="match status" value="1"/>
</dbReference>
<evidence type="ECO:0000256" key="2">
    <source>
        <dbReference type="ARBA" id="ARBA00022670"/>
    </source>
</evidence>
<accession>B4CWV7</accession>
<dbReference type="Pfam" id="PF03575">
    <property type="entry name" value="Peptidase_S51"/>
    <property type="match status" value="1"/>
</dbReference>
<sequence>MQSGQIIAMGGGGFSMEPDNLRLDRFVLEKARKPNPVVCFVPTASGDAQDYIGRFYDAFRRLPCQPRHLSMIRPPWDLPAFIAECDVIYVGGGNTRNLLAIWREWQLDAMMRHAWENGTVLAGLSAGAICWFEHGLTDSAGPLLPIRCLGLLAGSCAPHFDGEAGRRPAFHTFIRDGKLPPGYGLDDGAALYYVRTEVAEIVSSRPQARAFRIRPNNGDTVEEPILPRLLPA</sequence>
<dbReference type="InParanoid" id="B4CWV7"/>
<keyword evidence="4" id="KW-0720">Serine protease</keyword>
<dbReference type="EMBL" id="ABVL01000003">
    <property type="protein sequence ID" value="EDY21277.1"/>
    <property type="molecule type" value="Genomic_DNA"/>
</dbReference>
<protein>
    <submittedName>
        <fullName evidence="5">Peptidase S51 dipeptidase E</fullName>
    </submittedName>
</protein>
<dbReference type="eggNOG" id="COG3340">
    <property type="taxonomic scope" value="Bacteria"/>
</dbReference>